<comment type="similarity">
    <text evidence="6">Belongs to the tRNA(Ile)-lysidine synthase family.</text>
</comment>
<gene>
    <name evidence="6 8" type="primary">tilS</name>
    <name evidence="8" type="ORF">EAH89_19890</name>
</gene>
<evidence type="ECO:0000313" key="8">
    <source>
        <dbReference type="EMBL" id="TPG51511.1"/>
    </source>
</evidence>
<dbReference type="Proteomes" id="UP000317078">
    <property type="component" value="Unassembled WGS sequence"/>
</dbReference>
<dbReference type="Gene3D" id="3.40.50.620">
    <property type="entry name" value="HUPs"/>
    <property type="match status" value="1"/>
</dbReference>
<sequence length="384" mass="37557">MTGLGPFGAAPSLGLGVSGGPHSLALALLARDWAAARGGRVLGLVADHGLRAGSGAEAAGVAARLEGLGIPARRLSLGLSPGPGLHERARAARFAALAGACEAAGMPWLLLGHHRADQAETVAFRALRGSGAAGLAGMAAARPAGGVLVLRPLLGAGPGAIEDFLAREGLVPLRDPSNDDPRFARARLRAALGDPEGPGVAALAAAAGAFAARRAARGAAVAERLAGAARFEEGGWARLDREALGRDAVAEAALSALLRAVGGGIHPPARAAVAGLIARGGGSLGGALLRGGVLCREPARCAPPVPAVPGALWDGRWRVAEAPAGAVIGALGPGTARGGLPAAVAPGLPAIRDAGGRLVATLGLPGGGREGVRVEFRPIGGSVA</sequence>
<dbReference type="GO" id="GO:0005737">
    <property type="term" value="C:cytoplasm"/>
    <property type="evidence" value="ECO:0007669"/>
    <property type="project" value="UniProtKB-SubCell"/>
</dbReference>
<evidence type="ECO:0000256" key="3">
    <source>
        <dbReference type="ARBA" id="ARBA00022741"/>
    </source>
</evidence>
<dbReference type="PANTHER" id="PTHR43033">
    <property type="entry name" value="TRNA(ILE)-LYSIDINE SYNTHASE-RELATED"/>
    <property type="match status" value="1"/>
</dbReference>
<dbReference type="AlphaFoldDB" id="A0A502FQ26"/>
<evidence type="ECO:0000256" key="1">
    <source>
        <dbReference type="ARBA" id="ARBA00022598"/>
    </source>
</evidence>
<evidence type="ECO:0000259" key="7">
    <source>
        <dbReference type="Pfam" id="PF01171"/>
    </source>
</evidence>
<dbReference type="GO" id="GO:0006400">
    <property type="term" value="P:tRNA modification"/>
    <property type="evidence" value="ECO:0007669"/>
    <property type="project" value="UniProtKB-UniRule"/>
</dbReference>
<dbReference type="NCBIfam" id="TIGR02432">
    <property type="entry name" value="lysidine_TilS_N"/>
    <property type="match status" value="1"/>
</dbReference>
<evidence type="ECO:0000256" key="4">
    <source>
        <dbReference type="ARBA" id="ARBA00022840"/>
    </source>
</evidence>
<reference evidence="8 9" key="1">
    <citation type="journal article" date="2019" name="Environ. Microbiol.">
        <title>Species interactions and distinct microbial communities in high Arctic permafrost affected cryosols are associated with the CH4 and CO2 gas fluxes.</title>
        <authorList>
            <person name="Altshuler I."/>
            <person name="Hamel J."/>
            <person name="Turney S."/>
            <person name="Magnuson E."/>
            <person name="Levesque R."/>
            <person name="Greer C."/>
            <person name="Whyte L.G."/>
        </authorList>
    </citation>
    <scope>NUCLEOTIDE SEQUENCE [LARGE SCALE GENOMIC DNA]</scope>
    <source>
        <strain evidence="8 9">S9.3B</strain>
    </source>
</reference>
<dbReference type="PANTHER" id="PTHR43033:SF1">
    <property type="entry name" value="TRNA(ILE)-LYSIDINE SYNTHASE-RELATED"/>
    <property type="match status" value="1"/>
</dbReference>
<dbReference type="InterPro" id="IPR012094">
    <property type="entry name" value="tRNA_Ile_lys_synt"/>
</dbReference>
<proteinExistence type="inferred from homology"/>
<comment type="function">
    <text evidence="6">Ligates lysine onto the cytidine present at position 34 of the AUA codon-specific tRNA(Ile) that contains the anticodon CAU, in an ATP-dependent manner. Cytidine is converted to lysidine, thus changing the amino acid specificity of the tRNA from methionine to isoleucine.</text>
</comment>
<dbReference type="EMBL" id="RCZP01000025">
    <property type="protein sequence ID" value="TPG51511.1"/>
    <property type="molecule type" value="Genomic_DNA"/>
</dbReference>
<dbReference type="HAMAP" id="MF_01161">
    <property type="entry name" value="tRNA_Ile_lys_synt"/>
    <property type="match status" value="1"/>
</dbReference>
<keyword evidence="6" id="KW-0963">Cytoplasm</keyword>
<comment type="caution">
    <text evidence="8">The sequence shown here is derived from an EMBL/GenBank/DDBJ whole genome shotgun (WGS) entry which is preliminary data.</text>
</comment>
<dbReference type="GO" id="GO:0005524">
    <property type="term" value="F:ATP binding"/>
    <property type="evidence" value="ECO:0007669"/>
    <property type="project" value="UniProtKB-KW"/>
</dbReference>
<evidence type="ECO:0000256" key="2">
    <source>
        <dbReference type="ARBA" id="ARBA00022694"/>
    </source>
</evidence>
<evidence type="ECO:0000256" key="5">
    <source>
        <dbReference type="ARBA" id="ARBA00048539"/>
    </source>
</evidence>
<dbReference type="EC" id="6.3.4.19" evidence="6"/>
<dbReference type="CDD" id="cd01992">
    <property type="entry name" value="TilS_N"/>
    <property type="match status" value="1"/>
</dbReference>
<name>A0A502FQ26_9PROT</name>
<keyword evidence="9" id="KW-1185">Reference proteome</keyword>
<dbReference type="InterPro" id="IPR011063">
    <property type="entry name" value="TilS/TtcA_N"/>
</dbReference>
<keyword evidence="2 6" id="KW-0819">tRNA processing</keyword>
<dbReference type="RefSeq" id="WP_140885488.1">
    <property type="nucleotide sequence ID" value="NZ_RCZP01000025.1"/>
</dbReference>
<dbReference type="OrthoDB" id="9807403at2"/>
<dbReference type="InterPro" id="IPR014729">
    <property type="entry name" value="Rossmann-like_a/b/a_fold"/>
</dbReference>
<keyword evidence="1 6" id="KW-0436">Ligase</keyword>
<protein>
    <recommendedName>
        <fullName evidence="6">tRNA(Ile)-lysidine synthase</fullName>
        <ecNumber evidence="6">6.3.4.19</ecNumber>
    </recommendedName>
    <alternativeName>
        <fullName evidence="6">tRNA(Ile)-2-lysyl-cytidine synthase</fullName>
    </alternativeName>
    <alternativeName>
        <fullName evidence="6">tRNA(Ile)-lysidine synthetase</fullName>
    </alternativeName>
</protein>
<comment type="caution">
    <text evidence="6">Lacks conserved residue(s) required for the propagation of feature annotation.</text>
</comment>
<evidence type="ECO:0000256" key="6">
    <source>
        <dbReference type="HAMAP-Rule" id="MF_01161"/>
    </source>
</evidence>
<dbReference type="InterPro" id="IPR012795">
    <property type="entry name" value="tRNA_Ile_lys_synt_N"/>
</dbReference>
<accession>A0A502FQ26</accession>
<evidence type="ECO:0000313" key="9">
    <source>
        <dbReference type="Proteomes" id="UP000317078"/>
    </source>
</evidence>
<dbReference type="Pfam" id="PF01171">
    <property type="entry name" value="ATP_bind_3"/>
    <property type="match status" value="1"/>
</dbReference>
<dbReference type="SUPFAM" id="SSF52402">
    <property type="entry name" value="Adenine nucleotide alpha hydrolases-like"/>
    <property type="match status" value="1"/>
</dbReference>
<comment type="subcellular location">
    <subcellularLocation>
        <location evidence="6">Cytoplasm</location>
    </subcellularLocation>
</comment>
<feature type="domain" description="tRNA(Ile)-lysidine/2-thiocytidine synthase N-terminal" evidence="7">
    <location>
        <begin position="15"/>
        <end position="190"/>
    </location>
</feature>
<keyword evidence="4" id="KW-0067">ATP-binding</keyword>
<comment type="catalytic activity">
    <reaction evidence="5 6">
        <text>cytidine(34) in tRNA(Ile2) + L-lysine + ATP = lysidine(34) in tRNA(Ile2) + AMP + diphosphate + H(+)</text>
        <dbReference type="Rhea" id="RHEA:43744"/>
        <dbReference type="Rhea" id="RHEA-COMP:10625"/>
        <dbReference type="Rhea" id="RHEA-COMP:10670"/>
        <dbReference type="ChEBI" id="CHEBI:15378"/>
        <dbReference type="ChEBI" id="CHEBI:30616"/>
        <dbReference type="ChEBI" id="CHEBI:32551"/>
        <dbReference type="ChEBI" id="CHEBI:33019"/>
        <dbReference type="ChEBI" id="CHEBI:82748"/>
        <dbReference type="ChEBI" id="CHEBI:83665"/>
        <dbReference type="ChEBI" id="CHEBI:456215"/>
        <dbReference type="EC" id="6.3.4.19"/>
    </reaction>
</comment>
<keyword evidence="3" id="KW-0547">Nucleotide-binding</keyword>
<organism evidence="8 9">
    <name type="scientific">Muricoccus nepalensis</name>
    <dbReference type="NCBI Taxonomy" id="1854500"/>
    <lineage>
        <taxon>Bacteria</taxon>
        <taxon>Pseudomonadati</taxon>
        <taxon>Pseudomonadota</taxon>
        <taxon>Alphaproteobacteria</taxon>
        <taxon>Acetobacterales</taxon>
        <taxon>Roseomonadaceae</taxon>
        <taxon>Muricoccus</taxon>
    </lineage>
</organism>
<dbReference type="GO" id="GO:0032267">
    <property type="term" value="F:tRNA(Ile)-lysidine synthase activity"/>
    <property type="evidence" value="ECO:0007669"/>
    <property type="project" value="UniProtKB-EC"/>
</dbReference>